<dbReference type="AlphaFoldDB" id="A0AA88DNX8"/>
<organism evidence="1 2">
    <name type="scientific">Ficus carica</name>
    <name type="common">Common fig</name>
    <dbReference type="NCBI Taxonomy" id="3494"/>
    <lineage>
        <taxon>Eukaryota</taxon>
        <taxon>Viridiplantae</taxon>
        <taxon>Streptophyta</taxon>
        <taxon>Embryophyta</taxon>
        <taxon>Tracheophyta</taxon>
        <taxon>Spermatophyta</taxon>
        <taxon>Magnoliopsida</taxon>
        <taxon>eudicotyledons</taxon>
        <taxon>Gunneridae</taxon>
        <taxon>Pentapetalae</taxon>
        <taxon>rosids</taxon>
        <taxon>fabids</taxon>
        <taxon>Rosales</taxon>
        <taxon>Moraceae</taxon>
        <taxon>Ficeae</taxon>
        <taxon>Ficus</taxon>
    </lineage>
</organism>
<comment type="caution">
    <text evidence="1">The sequence shown here is derived from an EMBL/GenBank/DDBJ whole genome shotgun (WGS) entry which is preliminary data.</text>
</comment>
<sequence>MEISDHPHRHFATGSRKRGDCDCHRIATAMRSHELMSVFVFSLHLQGGTAPSVGVPRLGDEGGPGRLGWDSREVRAERRRKGRDPVAVGGKLRWERKQGWGRTVAIGGR</sequence>
<evidence type="ECO:0000313" key="2">
    <source>
        <dbReference type="Proteomes" id="UP001187192"/>
    </source>
</evidence>
<keyword evidence="2" id="KW-1185">Reference proteome</keyword>
<name>A0AA88DNX8_FICCA</name>
<accession>A0AA88DNX8</accession>
<dbReference type="EMBL" id="BTGU01000081">
    <property type="protein sequence ID" value="GMN58824.1"/>
    <property type="molecule type" value="Genomic_DNA"/>
</dbReference>
<dbReference type="Proteomes" id="UP001187192">
    <property type="component" value="Unassembled WGS sequence"/>
</dbReference>
<protein>
    <submittedName>
        <fullName evidence="1">Uncharacterized protein</fullName>
    </submittedName>
</protein>
<gene>
    <name evidence="1" type="ORF">TIFTF001_027925</name>
</gene>
<evidence type="ECO:0000313" key="1">
    <source>
        <dbReference type="EMBL" id="GMN58824.1"/>
    </source>
</evidence>
<proteinExistence type="predicted"/>
<reference evidence="1" key="1">
    <citation type="submission" date="2023-07" db="EMBL/GenBank/DDBJ databases">
        <title>draft genome sequence of fig (Ficus carica).</title>
        <authorList>
            <person name="Takahashi T."/>
            <person name="Nishimura K."/>
        </authorList>
    </citation>
    <scope>NUCLEOTIDE SEQUENCE</scope>
</reference>